<name>A0A1T4Y1T6_9CLOT</name>
<keyword evidence="2" id="KW-1185">Reference proteome</keyword>
<evidence type="ECO:0000313" key="1">
    <source>
        <dbReference type="EMBL" id="SKA95736.1"/>
    </source>
</evidence>
<organism evidence="1 2">
    <name type="scientific">Caloramator quimbayensis</name>
    <dbReference type="NCBI Taxonomy" id="1147123"/>
    <lineage>
        <taxon>Bacteria</taxon>
        <taxon>Bacillati</taxon>
        <taxon>Bacillota</taxon>
        <taxon>Clostridia</taxon>
        <taxon>Eubacteriales</taxon>
        <taxon>Clostridiaceae</taxon>
        <taxon>Caloramator</taxon>
    </lineage>
</organism>
<reference evidence="2" key="1">
    <citation type="submission" date="2017-02" db="EMBL/GenBank/DDBJ databases">
        <authorList>
            <person name="Varghese N."/>
            <person name="Submissions S."/>
        </authorList>
    </citation>
    <scope>NUCLEOTIDE SEQUENCE [LARGE SCALE GENOMIC DNA]</scope>
    <source>
        <strain evidence="2">USBA 833</strain>
    </source>
</reference>
<dbReference type="Pfam" id="PF08988">
    <property type="entry name" value="T3SS_needle_E"/>
    <property type="match status" value="1"/>
</dbReference>
<dbReference type="Proteomes" id="UP000190105">
    <property type="component" value="Unassembled WGS sequence"/>
</dbReference>
<proteinExistence type="predicted"/>
<dbReference type="InterPro" id="IPR012671">
    <property type="entry name" value="T3SS_PscE/YscE"/>
</dbReference>
<accession>A0A1T4Y1T6</accession>
<dbReference type="OrthoDB" id="1929430at2"/>
<protein>
    <submittedName>
        <fullName evidence="1">Type III secretion system, E component of needle</fullName>
    </submittedName>
</protein>
<dbReference type="EMBL" id="FUYH01000019">
    <property type="protein sequence ID" value="SKA95736.1"/>
    <property type="molecule type" value="Genomic_DNA"/>
</dbReference>
<dbReference type="RefSeq" id="WP_078697233.1">
    <property type="nucleotide sequence ID" value="NZ_FUYH01000019.1"/>
</dbReference>
<evidence type="ECO:0000313" key="2">
    <source>
        <dbReference type="Proteomes" id="UP000190105"/>
    </source>
</evidence>
<dbReference type="AlphaFoldDB" id="A0A1T4Y1T6"/>
<sequence length="66" mass="7309">MPNTKGKNARQHVQDVANHLQQAQNCLNAALGSVEKPENRQYIQNTLNAVNSAMQAVNSTLTNYKE</sequence>
<gene>
    <name evidence="1" type="ORF">SAMN05443428_11927</name>
</gene>